<evidence type="ECO:0000256" key="4">
    <source>
        <dbReference type="ARBA" id="ARBA00023163"/>
    </source>
</evidence>
<dbReference type="Pfam" id="PF02365">
    <property type="entry name" value="NAM"/>
    <property type="match status" value="1"/>
</dbReference>
<dbReference type="OrthoDB" id="10357518at2759"/>
<keyword evidence="5" id="KW-0539">Nucleus</keyword>
<dbReference type="PROSITE" id="PS51005">
    <property type="entry name" value="NAC"/>
    <property type="match status" value="1"/>
</dbReference>
<name>A0A2I4GAD3_JUGRE</name>
<keyword evidence="6" id="KW-1185">Reference proteome</keyword>
<keyword evidence="4" id="KW-0804">Transcription</keyword>
<evidence type="ECO:0000256" key="2">
    <source>
        <dbReference type="ARBA" id="ARBA00023015"/>
    </source>
</evidence>
<dbReference type="InterPro" id="IPR003441">
    <property type="entry name" value="NAC-dom"/>
</dbReference>
<dbReference type="Gene3D" id="2.170.150.80">
    <property type="entry name" value="NAC domain"/>
    <property type="match status" value="1"/>
</dbReference>
<evidence type="ECO:0000313" key="6">
    <source>
        <dbReference type="Proteomes" id="UP000235220"/>
    </source>
</evidence>
<dbReference type="GeneID" id="118343682"/>
<dbReference type="GO" id="GO:0005634">
    <property type="term" value="C:nucleus"/>
    <property type="evidence" value="ECO:0007669"/>
    <property type="project" value="UniProtKB-SubCell"/>
</dbReference>
<keyword evidence="2" id="KW-0805">Transcription regulation</keyword>
<evidence type="ECO:0000256" key="1">
    <source>
        <dbReference type="ARBA" id="ARBA00004123"/>
    </source>
</evidence>
<proteinExistence type="predicted"/>
<evidence type="ECO:0000256" key="5">
    <source>
        <dbReference type="ARBA" id="ARBA00023242"/>
    </source>
</evidence>
<keyword evidence="3" id="KW-0238">DNA-binding</keyword>
<accession>A0A2I4GAD3</accession>
<dbReference type="AlphaFoldDB" id="A0A2I4GAD3"/>
<dbReference type="Gramene" id="Jr13_24430_p1">
    <property type="protein sequence ID" value="cds.Jr13_24430_p1"/>
    <property type="gene ID" value="Jr13_24430"/>
</dbReference>
<organism evidence="6 7">
    <name type="scientific">Juglans regia</name>
    <name type="common">English walnut</name>
    <dbReference type="NCBI Taxonomy" id="51240"/>
    <lineage>
        <taxon>Eukaryota</taxon>
        <taxon>Viridiplantae</taxon>
        <taxon>Streptophyta</taxon>
        <taxon>Embryophyta</taxon>
        <taxon>Tracheophyta</taxon>
        <taxon>Spermatophyta</taxon>
        <taxon>Magnoliopsida</taxon>
        <taxon>eudicotyledons</taxon>
        <taxon>Gunneridae</taxon>
        <taxon>Pentapetalae</taxon>
        <taxon>rosids</taxon>
        <taxon>fabids</taxon>
        <taxon>Fagales</taxon>
        <taxon>Juglandaceae</taxon>
        <taxon>Juglans</taxon>
    </lineage>
</organism>
<evidence type="ECO:0000313" key="7">
    <source>
        <dbReference type="RefSeq" id="XP_018840873.1"/>
    </source>
</evidence>
<gene>
    <name evidence="7" type="primary">LOC118343682</name>
</gene>
<dbReference type="RefSeq" id="XP_018840873.1">
    <property type="nucleotide sequence ID" value="XM_018985328.2"/>
</dbReference>
<dbReference type="GO" id="GO:0003677">
    <property type="term" value="F:DNA binding"/>
    <property type="evidence" value="ECO:0007669"/>
    <property type="project" value="UniProtKB-KW"/>
</dbReference>
<sequence length="542" mass="59471">MGELAPDLQQCMRFSPSNKMAIDILISKITGNCKGIDFIFEAGKCNLEPWDLKNLCVAWLDLCGITMYPEWWCFLLLDRIGKALKRATESGFWKVTGQPMKFMSDSGLIGKKDILVFYMGHGKEAKKTNWVMHQYLVTLNEFDGSHPGQSPFVLCRLSYKDKESAVENFNSVGLAVPSGLPALEVQATKTLENFGKTISTTITPVDCDGKSFSAHAAENQVGELTATEDDLQQDEASAMIYVDCEILAPSPSLHNNSAFSFPTTAKSSLEELESRQALALVSPSSEEQSNNYLAKCHPEETFDGTNFNTTTLSNCNQNGYNATSSELQEGFGFSDLLKPLDCNLFSPLTSDMHNGMSYSVSNNHCGTDSLYGVLMKDNGSYSGSAVKMANEPFQEGFSLSDLQKPLDCYFSSPLTSDMHIGMSYSVNNDYNHCGTYSQYVTNELPKFGYKFSNLTSDYRSENFPNTFDCQKNLPLDSMKDNGSCSGLDAKLANALLESTFQGSGETSKRKASSGLLNLESHMVPMGGSANQIVGSDCIPKNY</sequence>
<reference evidence="7" key="1">
    <citation type="submission" date="2025-08" db="UniProtKB">
        <authorList>
            <consortium name="RefSeq"/>
        </authorList>
    </citation>
    <scope>IDENTIFICATION</scope>
    <source>
        <tissue evidence="7">Leaves</tissue>
    </source>
</reference>
<evidence type="ECO:0000256" key="3">
    <source>
        <dbReference type="ARBA" id="ARBA00023125"/>
    </source>
</evidence>
<comment type="subcellular location">
    <subcellularLocation>
        <location evidence="1">Nucleus</location>
    </subcellularLocation>
</comment>
<dbReference type="KEGG" id="jre:118343682"/>
<dbReference type="PANTHER" id="PTHR31989">
    <property type="entry name" value="NAC DOMAIN-CONTAINING PROTEIN 82-RELATED"/>
    <property type="match status" value="1"/>
</dbReference>
<protein>
    <submittedName>
        <fullName evidence="7">NAC domain-containing protein 91-like</fullName>
    </submittedName>
</protein>
<dbReference type="InterPro" id="IPR036093">
    <property type="entry name" value="NAC_dom_sf"/>
</dbReference>
<dbReference type="Proteomes" id="UP000235220">
    <property type="component" value="Chromosome 13"/>
</dbReference>
<dbReference type="SUPFAM" id="SSF101941">
    <property type="entry name" value="NAC domain"/>
    <property type="match status" value="1"/>
</dbReference>
<dbReference type="GO" id="GO:0006355">
    <property type="term" value="P:regulation of DNA-templated transcription"/>
    <property type="evidence" value="ECO:0007669"/>
    <property type="project" value="InterPro"/>
</dbReference>